<keyword evidence="4 5" id="KW-0067">ATP-binding</keyword>
<accession>A0ABP8W7L7</accession>
<dbReference type="InterPro" id="IPR045269">
    <property type="entry name" value="Atg1-like"/>
</dbReference>
<keyword evidence="8" id="KW-1185">Reference proteome</keyword>
<dbReference type="EMBL" id="BAABLM010000007">
    <property type="protein sequence ID" value="GAA4682679.1"/>
    <property type="molecule type" value="Genomic_DNA"/>
</dbReference>
<dbReference type="InterPro" id="IPR011009">
    <property type="entry name" value="Kinase-like_dom_sf"/>
</dbReference>
<keyword evidence="3" id="KW-0418">Kinase</keyword>
<organism evidence="7 8">
    <name type="scientific">Frondihabitans cladoniiphilus</name>
    <dbReference type="NCBI Taxonomy" id="715785"/>
    <lineage>
        <taxon>Bacteria</taxon>
        <taxon>Bacillati</taxon>
        <taxon>Actinomycetota</taxon>
        <taxon>Actinomycetes</taxon>
        <taxon>Micrococcales</taxon>
        <taxon>Microbacteriaceae</taxon>
        <taxon>Frondihabitans</taxon>
    </lineage>
</organism>
<dbReference type="Gene3D" id="1.10.510.10">
    <property type="entry name" value="Transferase(Phosphotransferase) domain 1"/>
    <property type="match status" value="1"/>
</dbReference>
<evidence type="ECO:0000313" key="8">
    <source>
        <dbReference type="Proteomes" id="UP001501295"/>
    </source>
</evidence>
<evidence type="ECO:0000256" key="1">
    <source>
        <dbReference type="ARBA" id="ARBA00022679"/>
    </source>
</evidence>
<evidence type="ECO:0000256" key="3">
    <source>
        <dbReference type="ARBA" id="ARBA00022777"/>
    </source>
</evidence>
<dbReference type="InterPro" id="IPR008266">
    <property type="entry name" value="Tyr_kinase_AS"/>
</dbReference>
<comment type="caution">
    <text evidence="7">The sequence shown here is derived from an EMBL/GenBank/DDBJ whole genome shotgun (WGS) entry which is preliminary data.</text>
</comment>
<dbReference type="Pfam" id="PF00069">
    <property type="entry name" value="Pkinase"/>
    <property type="match status" value="1"/>
</dbReference>
<dbReference type="RefSeq" id="WP_345376761.1">
    <property type="nucleotide sequence ID" value="NZ_BAABLM010000007.1"/>
</dbReference>
<dbReference type="PROSITE" id="PS00109">
    <property type="entry name" value="PROTEIN_KINASE_TYR"/>
    <property type="match status" value="1"/>
</dbReference>
<name>A0ABP8W7L7_9MICO</name>
<reference evidence="8" key="1">
    <citation type="journal article" date="2019" name="Int. J. Syst. Evol. Microbiol.">
        <title>The Global Catalogue of Microorganisms (GCM) 10K type strain sequencing project: providing services to taxonomists for standard genome sequencing and annotation.</title>
        <authorList>
            <consortium name="The Broad Institute Genomics Platform"/>
            <consortium name="The Broad Institute Genome Sequencing Center for Infectious Disease"/>
            <person name="Wu L."/>
            <person name="Ma J."/>
        </authorList>
    </citation>
    <scope>NUCLEOTIDE SEQUENCE [LARGE SCALE GENOMIC DNA]</scope>
    <source>
        <strain evidence="8">JCM 18956</strain>
    </source>
</reference>
<evidence type="ECO:0000256" key="2">
    <source>
        <dbReference type="ARBA" id="ARBA00022741"/>
    </source>
</evidence>
<dbReference type="InterPro" id="IPR017441">
    <property type="entry name" value="Protein_kinase_ATP_BS"/>
</dbReference>
<gene>
    <name evidence="7" type="ORF">GCM10025780_30370</name>
</gene>
<dbReference type="PROSITE" id="PS00107">
    <property type="entry name" value="PROTEIN_KINASE_ATP"/>
    <property type="match status" value="1"/>
</dbReference>
<protein>
    <recommendedName>
        <fullName evidence="6">Protein kinase domain-containing protein</fullName>
    </recommendedName>
</protein>
<evidence type="ECO:0000313" key="7">
    <source>
        <dbReference type="EMBL" id="GAA4682679.1"/>
    </source>
</evidence>
<dbReference type="CDD" id="cd14014">
    <property type="entry name" value="STKc_PknB_like"/>
    <property type="match status" value="1"/>
</dbReference>
<evidence type="ECO:0000256" key="5">
    <source>
        <dbReference type="PROSITE-ProRule" id="PRU10141"/>
    </source>
</evidence>
<feature type="binding site" evidence="5">
    <location>
        <position position="176"/>
    </location>
    <ligand>
        <name>ATP</name>
        <dbReference type="ChEBI" id="CHEBI:30616"/>
    </ligand>
</feature>
<dbReference type="PANTHER" id="PTHR24348:SF22">
    <property type="entry name" value="NON-SPECIFIC SERINE_THREONINE PROTEIN KINASE"/>
    <property type="match status" value="1"/>
</dbReference>
<sequence length="381" mass="43322">MPDQTAVFRHLSDQYSALPPSEAYSGLYTAMQPPLPIVFGALHERLNALFLFMNSKMDRGRHFNAEQSRDLIDLIEEIREVRGSLGKIGIDIRVREDYQRVLNECSAFLVVSGGSPIPESFAKIDIDRFDPVFVSSAWQPPTKTSTPPKKTMVGEGSYAIVYKYTDETYGFPVAVKVGKKNLDERELSRFKAEFQKMKELNYPYIVQAYQFDESHTSFTMEFCDYDLRSFMHKYNGTLQFATRKRLALQFLYAMGYLHRRGILHRDLSTGNVLIKEYEEAFLVKLSDFGLHKAEGSEFTKSDTEMKGSIRDPTLASLKEFAKVNDIHAVGHILAFMFTGRSSIAGCPPAIQPIVDKCVHNDPTQRYQDISEVIADLELATE</sequence>
<keyword evidence="2 5" id="KW-0547">Nucleotide-binding</keyword>
<feature type="domain" description="Protein kinase" evidence="6">
    <location>
        <begin position="147"/>
        <end position="381"/>
    </location>
</feature>
<evidence type="ECO:0000256" key="4">
    <source>
        <dbReference type="ARBA" id="ARBA00022840"/>
    </source>
</evidence>
<dbReference type="InterPro" id="IPR000719">
    <property type="entry name" value="Prot_kinase_dom"/>
</dbReference>
<dbReference type="Proteomes" id="UP001501295">
    <property type="component" value="Unassembled WGS sequence"/>
</dbReference>
<dbReference type="SUPFAM" id="SSF56112">
    <property type="entry name" value="Protein kinase-like (PK-like)"/>
    <property type="match status" value="1"/>
</dbReference>
<keyword evidence="1" id="KW-0808">Transferase</keyword>
<proteinExistence type="predicted"/>
<evidence type="ECO:0000259" key="6">
    <source>
        <dbReference type="PROSITE" id="PS50011"/>
    </source>
</evidence>
<dbReference type="PROSITE" id="PS50011">
    <property type="entry name" value="PROTEIN_KINASE_DOM"/>
    <property type="match status" value="1"/>
</dbReference>
<dbReference type="PANTHER" id="PTHR24348">
    <property type="entry name" value="SERINE/THREONINE-PROTEIN KINASE UNC-51-RELATED"/>
    <property type="match status" value="1"/>
</dbReference>